<evidence type="ECO:0000256" key="1">
    <source>
        <dbReference type="SAM" id="Coils"/>
    </source>
</evidence>
<protein>
    <submittedName>
        <fullName evidence="2">Uncharacterized protein</fullName>
    </submittedName>
</protein>
<keyword evidence="1" id="KW-0175">Coiled coil</keyword>
<comment type="caution">
    <text evidence="2">The sequence shown here is derived from an EMBL/GenBank/DDBJ whole genome shotgun (WGS) entry which is preliminary data.</text>
</comment>
<dbReference type="GO" id="GO:0035331">
    <property type="term" value="P:negative regulation of hippo signaling"/>
    <property type="evidence" value="ECO:0007669"/>
    <property type="project" value="TreeGrafter"/>
</dbReference>
<gene>
    <name evidence="2" type="ORF">Pcinc_030875</name>
</gene>
<evidence type="ECO:0000313" key="2">
    <source>
        <dbReference type="EMBL" id="KAK3863351.1"/>
    </source>
</evidence>
<dbReference type="PANTHER" id="PTHR46360">
    <property type="entry name" value="DISKS LARGE HOMOLOG 5"/>
    <property type="match status" value="1"/>
</dbReference>
<dbReference type="InterPro" id="IPR053004">
    <property type="entry name" value="MAGUK_Signaling_Regulators"/>
</dbReference>
<dbReference type="GO" id="GO:0005886">
    <property type="term" value="C:plasma membrane"/>
    <property type="evidence" value="ECO:0007669"/>
    <property type="project" value="TreeGrafter"/>
</dbReference>
<name>A0AAE1EXU6_PETCI</name>
<proteinExistence type="predicted"/>
<dbReference type="EMBL" id="JAWQEG010004032">
    <property type="protein sequence ID" value="KAK3863351.1"/>
    <property type="molecule type" value="Genomic_DNA"/>
</dbReference>
<reference evidence="2" key="1">
    <citation type="submission" date="2023-10" db="EMBL/GenBank/DDBJ databases">
        <title>Genome assemblies of two species of porcelain crab, Petrolisthes cinctipes and Petrolisthes manimaculis (Anomura: Porcellanidae).</title>
        <authorList>
            <person name="Angst P."/>
        </authorList>
    </citation>
    <scope>NUCLEOTIDE SEQUENCE</scope>
    <source>
        <strain evidence="2">PB745_01</strain>
        <tissue evidence="2">Gill</tissue>
    </source>
</reference>
<keyword evidence="3" id="KW-1185">Reference proteome</keyword>
<feature type="coiled-coil region" evidence="1">
    <location>
        <begin position="12"/>
        <end position="102"/>
    </location>
</feature>
<dbReference type="AlphaFoldDB" id="A0AAE1EXU6"/>
<dbReference type="PANTHER" id="PTHR46360:SF1">
    <property type="entry name" value="DISKS LARGE HOMOLOG 5"/>
    <property type="match status" value="1"/>
</dbReference>
<dbReference type="Proteomes" id="UP001286313">
    <property type="component" value="Unassembled WGS sequence"/>
</dbReference>
<organism evidence="2 3">
    <name type="scientific">Petrolisthes cinctipes</name>
    <name type="common">Flat porcelain crab</name>
    <dbReference type="NCBI Taxonomy" id="88211"/>
    <lineage>
        <taxon>Eukaryota</taxon>
        <taxon>Metazoa</taxon>
        <taxon>Ecdysozoa</taxon>
        <taxon>Arthropoda</taxon>
        <taxon>Crustacea</taxon>
        <taxon>Multicrustacea</taxon>
        <taxon>Malacostraca</taxon>
        <taxon>Eumalacostraca</taxon>
        <taxon>Eucarida</taxon>
        <taxon>Decapoda</taxon>
        <taxon>Pleocyemata</taxon>
        <taxon>Anomura</taxon>
        <taxon>Galatheoidea</taxon>
        <taxon>Porcellanidae</taxon>
        <taxon>Petrolisthes</taxon>
    </lineage>
</organism>
<sequence length="131" mass="15563">MGDKGLGSSRDYESLKMQCEKAMAEVQGLLKQNMEITRKYENTMKEVDYYRKQERAAYTALQNLRMQYEEVVAEKQKLEREVTSLQTIMEDDRKEIADLRRQQQCTMPWESEHEVLHLEYFPLGTVHHEAV</sequence>
<accession>A0AAE1EXU6</accession>
<evidence type="ECO:0000313" key="3">
    <source>
        <dbReference type="Proteomes" id="UP001286313"/>
    </source>
</evidence>